<feature type="transmembrane region" description="Helical" evidence="1">
    <location>
        <begin position="48"/>
        <end position="67"/>
    </location>
</feature>
<dbReference type="HOGENOM" id="CLU_139732_0_0_14"/>
<reference evidence="2 3" key="1">
    <citation type="journal article" date="2012" name="J. Bacteriol.">
        <title>Complete genome sequence of Mycoplasma haemocanis strain Illinois.</title>
        <authorList>
            <person name="do Nascimento N.C."/>
            <person name="Guimaraes A.M."/>
            <person name="Santos A.P."/>
            <person name="Sanmiguel P.J."/>
            <person name="Messick J.B."/>
        </authorList>
    </citation>
    <scope>NUCLEOTIDE SEQUENCE [LARGE SCALE GENOMIC DNA]</scope>
    <source>
        <strain evidence="2 3">Illinois</strain>
    </source>
</reference>
<protein>
    <submittedName>
        <fullName evidence="2">Uncharacterized protein</fullName>
    </submittedName>
</protein>
<dbReference type="KEGG" id="mhe:MHC_03120"/>
<dbReference type="Proteomes" id="UP000009135">
    <property type="component" value="Chromosome"/>
</dbReference>
<keyword evidence="1" id="KW-1133">Transmembrane helix</keyword>
<dbReference type="AlphaFoldDB" id="H6N762"/>
<keyword evidence="1" id="KW-0472">Membrane</keyword>
<evidence type="ECO:0000256" key="1">
    <source>
        <dbReference type="SAM" id="Phobius"/>
    </source>
</evidence>
<proteinExistence type="predicted"/>
<keyword evidence="3" id="KW-1185">Reference proteome</keyword>
<organism evidence="2 3">
    <name type="scientific">Mycoplasma haemocanis (strain Illinois)</name>
    <dbReference type="NCBI Taxonomy" id="1111676"/>
    <lineage>
        <taxon>Bacteria</taxon>
        <taxon>Bacillati</taxon>
        <taxon>Mycoplasmatota</taxon>
        <taxon>Mollicutes</taxon>
        <taxon>Mycoplasmataceae</taxon>
        <taxon>Mycoplasma</taxon>
    </lineage>
</organism>
<keyword evidence="1" id="KW-0812">Transmembrane</keyword>
<name>H6N762_MYCHN</name>
<evidence type="ECO:0000313" key="3">
    <source>
        <dbReference type="Proteomes" id="UP000009135"/>
    </source>
</evidence>
<gene>
    <name evidence="2" type="ordered locus">MHC_03120</name>
</gene>
<dbReference type="EMBL" id="CP003199">
    <property type="protein sequence ID" value="AEW45484.1"/>
    <property type="molecule type" value="Genomic_DNA"/>
</dbReference>
<accession>H6N762</accession>
<evidence type="ECO:0000313" key="2">
    <source>
        <dbReference type="EMBL" id="AEW45484.1"/>
    </source>
</evidence>
<sequence length="160" mass="18379">MIPNIVKNWLCKVWILNFDFDEWRLSNSSKVCNLDKERVKFRIMAKTILGGSMLVSGIGLGGVGLVVSEARSVRKNVVTKLQKTLSLPKRCDVYSVVTSNHESGTAKLEDKKFENEVITTEELKEKVKGACDKFNKVYLAKRNHQWVYDDLDQKKRWTVQ</sequence>